<dbReference type="GO" id="GO:0005886">
    <property type="term" value="C:plasma membrane"/>
    <property type="evidence" value="ECO:0007669"/>
    <property type="project" value="UniProtKB-SubCell"/>
</dbReference>
<evidence type="ECO:0000259" key="8">
    <source>
        <dbReference type="Pfam" id="PF12805"/>
    </source>
</evidence>
<dbReference type="RefSeq" id="WP_126612081.1">
    <property type="nucleotide sequence ID" value="NZ_CP034562.1"/>
</dbReference>
<organism evidence="10 11">
    <name type="scientific">Flammeovirga pectinis</name>
    <dbReference type="NCBI Taxonomy" id="2494373"/>
    <lineage>
        <taxon>Bacteria</taxon>
        <taxon>Pseudomonadati</taxon>
        <taxon>Bacteroidota</taxon>
        <taxon>Cytophagia</taxon>
        <taxon>Cytophagales</taxon>
        <taxon>Flammeovirgaceae</taxon>
        <taxon>Flammeovirga</taxon>
    </lineage>
</organism>
<evidence type="ECO:0000259" key="9">
    <source>
        <dbReference type="Pfam" id="PF13515"/>
    </source>
</evidence>
<gene>
    <name evidence="10" type="ORF">EI427_04525</name>
</gene>
<dbReference type="AlphaFoldDB" id="A0A3S9NZZ9"/>
<feature type="domain" description="Integral membrane protein YccS N-terminal" evidence="8">
    <location>
        <begin position="74"/>
        <end position="342"/>
    </location>
</feature>
<evidence type="ECO:0000256" key="2">
    <source>
        <dbReference type="ARBA" id="ARBA00022475"/>
    </source>
</evidence>
<keyword evidence="2" id="KW-1003">Cell membrane</keyword>
<feature type="transmembrane region" description="Helical" evidence="7">
    <location>
        <begin position="438"/>
        <end position="456"/>
    </location>
</feature>
<reference evidence="10 11" key="1">
    <citation type="submission" date="2018-12" db="EMBL/GenBank/DDBJ databases">
        <title>Flammeovirga pectinis sp. nov., isolated from the gut of the Korean scallop, Patinopecten yessoensis.</title>
        <authorList>
            <person name="Bae J.-W."/>
            <person name="Jeong Y.-S."/>
            <person name="Kang W."/>
        </authorList>
    </citation>
    <scope>NUCLEOTIDE SEQUENCE [LARGE SCALE GENOMIC DNA]</scope>
    <source>
        <strain evidence="10 11">L12M1</strain>
    </source>
</reference>
<name>A0A3S9NZZ9_9BACT</name>
<dbReference type="InterPro" id="IPR032692">
    <property type="entry name" value="YccS_N"/>
</dbReference>
<evidence type="ECO:0000256" key="3">
    <source>
        <dbReference type="ARBA" id="ARBA00022692"/>
    </source>
</evidence>
<keyword evidence="11" id="KW-1185">Reference proteome</keyword>
<feature type="transmembrane region" description="Helical" evidence="7">
    <location>
        <begin position="137"/>
        <end position="156"/>
    </location>
</feature>
<evidence type="ECO:0000256" key="5">
    <source>
        <dbReference type="ARBA" id="ARBA00023136"/>
    </source>
</evidence>
<feature type="transmembrane region" description="Helical" evidence="7">
    <location>
        <begin position="393"/>
        <end position="410"/>
    </location>
</feature>
<evidence type="ECO:0000256" key="4">
    <source>
        <dbReference type="ARBA" id="ARBA00022989"/>
    </source>
</evidence>
<feature type="domain" description="Integral membrane bound transporter" evidence="9">
    <location>
        <begin position="404"/>
        <end position="526"/>
    </location>
</feature>
<feature type="transmembrane region" description="Helical" evidence="7">
    <location>
        <begin position="64"/>
        <end position="81"/>
    </location>
</feature>
<accession>A0A3S9NZZ9</accession>
<dbReference type="Pfam" id="PF12805">
    <property type="entry name" value="FUSC-like"/>
    <property type="match status" value="1"/>
</dbReference>
<protein>
    <submittedName>
        <fullName evidence="10">Uncharacterized protein</fullName>
    </submittedName>
</protein>
<feature type="transmembrane region" description="Helical" evidence="7">
    <location>
        <begin position="462"/>
        <end position="479"/>
    </location>
</feature>
<dbReference type="InterPro" id="IPR049453">
    <property type="entry name" value="Memb_transporter_dom"/>
</dbReference>
<keyword evidence="4 7" id="KW-1133">Transmembrane helix</keyword>
<dbReference type="OrthoDB" id="8670769at2"/>
<sequence length="737" mass="82823">MKVLIDFYKSIHLSNGLRMTFSIVTPLTIGLLFGDIYAGTSVALGALCVGLSDSPGTWSEKAKGLIGGAFIYPLTAIGMAFMINWPWLGALFLTIISFVAALLSIFGNRSTLIGNSILISISLGIAFGATIPVLLESALWMLGGGLWYSILSLVLWQIRPYASIEKVLGECYELMGQYLQFKAILFINPSKKEIEKKVFSLQTKIDHKQEEVRNLLLRQRSALQGATPHGRSLILLMRISIDIFERASATHISYNDLHHSFKGTSLPKQLSDLFIDLGKNLTEIGSTIKSRDKIEDLPSYKKAFDKLQFTFEKLRDNKDRTLPISQFAEVKNIIRNFNRIDRYSREAASFTDWNNIKEKSYTDGLKLPSFITKSDQGTFADNLNLQSAHFRHAIRVCVAMLIGYLCSLFLGLDRGYWVWLSISVIMKPSFSITKQRMIARTIGTTLGIIIASALVYITENTYLYLLFLVPLGILTFGTLTKNYRVGMTFLTPFILLIIATSTQFETNLALYRVADTALGGLIAFAVSFLLFPEFEVKNIKGKLIAATRANCTYFTEVSIGYTGQHNVDPNNYRLARKAAQLANANLAMSFQNMLNDPKNRQLTTSDLYEFIAASRMIFAHTATLSANVERLSKKYKFPDLMPFITTVQAQFEHIILGINKNKIIVKEISFNDLLSEFNQELETLEIDREKEIKEGIKESLLIKTLSDYVLITNQLKRLGKNINYLENCTAALVSNTK</sequence>
<evidence type="ECO:0000313" key="11">
    <source>
        <dbReference type="Proteomes" id="UP000267268"/>
    </source>
</evidence>
<evidence type="ECO:0000256" key="1">
    <source>
        <dbReference type="ARBA" id="ARBA00004651"/>
    </source>
</evidence>
<dbReference type="Proteomes" id="UP000267268">
    <property type="component" value="Chromosome 1"/>
</dbReference>
<dbReference type="KEGG" id="fll:EI427_04525"/>
<keyword evidence="3 7" id="KW-0812">Transmembrane</keyword>
<dbReference type="PANTHER" id="PTHR30509">
    <property type="entry name" value="P-HYDROXYBENZOIC ACID EFFLUX PUMP SUBUNIT-RELATED"/>
    <property type="match status" value="1"/>
</dbReference>
<keyword evidence="5 7" id="KW-0472">Membrane</keyword>
<feature type="transmembrane region" description="Helical" evidence="7">
    <location>
        <begin position="112"/>
        <end position="131"/>
    </location>
</feature>
<proteinExistence type="inferred from homology"/>
<feature type="transmembrane region" description="Helical" evidence="7">
    <location>
        <begin position="27"/>
        <end position="52"/>
    </location>
</feature>
<dbReference type="Pfam" id="PF13515">
    <property type="entry name" value="FUSC_2"/>
    <property type="match status" value="1"/>
</dbReference>
<evidence type="ECO:0000313" key="10">
    <source>
        <dbReference type="EMBL" id="AZQ61518.1"/>
    </source>
</evidence>
<dbReference type="PANTHER" id="PTHR30509:SF9">
    <property type="entry name" value="MULTIDRUG RESISTANCE PROTEIN MDTO"/>
    <property type="match status" value="1"/>
</dbReference>
<evidence type="ECO:0000256" key="6">
    <source>
        <dbReference type="ARBA" id="ARBA00043993"/>
    </source>
</evidence>
<feature type="transmembrane region" description="Helical" evidence="7">
    <location>
        <begin position="486"/>
        <end position="504"/>
    </location>
</feature>
<feature type="transmembrane region" description="Helical" evidence="7">
    <location>
        <begin position="510"/>
        <end position="531"/>
    </location>
</feature>
<dbReference type="EMBL" id="CP034562">
    <property type="protein sequence ID" value="AZQ61518.1"/>
    <property type="molecule type" value="Genomic_DNA"/>
</dbReference>
<feature type="transmembrane region" description="Helical" evidence="7">
    <location>
        <begin position="87"/>
        <end position="105"/>
    </location>
</feature>
<comment type="subcellular location">
    <subcellularLocation>
        <location evidence="1">Cell membrane</location>
        <topology evidence="1">Multi-pass membrane protein</topology>
    </subcellularLocation>
</comment>
<comment type="similarity">
    <text evidence="6">Belongs to the YccS/YhfK family.</text>
</comment>
<evidence type="ECO:0000256" key="7">
    <source>
        <dbReference type="SAM" id="Phobius"/>
    </source>
</evidence>